<feature type="region of interest" description="Disordered" evidence="1">
    <location>
        <begin position="45"/>
        <end position="78"/>
    </location>
</feature>
<feature type="compositionally biased region" description="Gly residues" evidence="1">
    <location>
        <begin position="68"/>
        <end position="78"/>
    </location>
</feature>
<dbReference type="Gramene" id="LPERR02G19010.5">
    <property type="protein sequence ID" value="LPERR02G19010.5"/>
    <property type="gene ID" value="LPERR02G19010"/>
</dbReference>
<dbReference type="EnsemblPlants" id="LPERR02G19010.5">
    <property type="protein sequence ID" value="LPERR02G19010.5"/>
    <property type="gene ID" value="LPERR02G19010"/>
</dbReference>
<organism evidence="2 3">
    <name type="scientific">Leersia perrieri</name>
    <dbReference type="NCBI Taxonomy" id="77586"/>
    <lineage>
        <taxon>Eukaryota</taxon>
        <taxon>Viridiplantae</taxon>
        <taxon>Streptophyta</taxon>
        <taxon>Embryophyta</taxon>
        <taxon>Tracheophyta</taxon>
        <taxon>Spermatophyta</taxon>
        <taxon>Magnoliopsida</taxon>
        <taxon>Liliopsida</taxon>
        <taxon>Poales</taxon>
        <taxon>Poaceae</taxon>
        <taxon>BOP clade</taxon>
        <taxon>Oryzoideae</taxon>
        <taxon>Oryzeae</taxon>
        <taxon>Oryzinae</taxon>
        <taxon>Leersia</taxon>
    </lineage>
</organism>
<accession>A0A0D9VI26</accession>
<name>A0A0D9VI26_9ORYZ</name>
<evidence type="ECO:0000313" key="2">
    <source>
        <dbReference type="EnsemblPlants" id="LPERR02G19010.5"/>
    </source>
</evidence>
<feature type="compositionally biased region" description="Polar residues" evidence="1">
    <location>
        <begin position="48"/>
        <end position="58"/>
    </location>
</feature>
<dbReference type="AlphaFoldDB" id="A0A0D9VI26"/>
<proteinExistence type="predicted"/>
<evidence type="ECO:0000256" key="1">
    <source>
        <dbReference type="SAM" id="MobiDB-lite"/>
    </source>
</evidence>
<keyword evidence="3" id="KW-1185">Reference proteome</keyword>
<reference evidence="2 3" key="1">
    <citation type="submission" date="2012-08" db="EMBL/GenBank/DDBJ databases">
        <title>Oryza genome evolution.</title>
        <authorList>
            <person name="Wing R.A."/>
        </authorList>
    </citation>
    <scope>NUCLEOTIDE SEQUENCE</scope>
</reference>
<reference evidence="2" key="3">
    <citation type="submission" date="2015-04" db="UniProtKB">
        <authorList>
            <consortium name="EnsemblPlants"/>
        </authorList>
    </citation>
    <scope>IDENTIFICATION</scope>
</reference>
<protein>
    <submittedName>
        <fullName evidence="2">Uncharacterized protein</fullName>
    </submittedName>
</protein>
<reference evidence="3" key="2">
    <citation type="submission" date="2013-12" db="EMBL/GenBank/DDBJ databases">
        <authorList>
            <person name="Yu Y."/>
            <person name="Lee S."/>
            <person name="de Baynast K."/>
            <person name="Wissotski M."/>
            <person name="Liu L."/>
            <person name="Talag J."/>
            <person name="Goicoechea J."/>
            <person name="Angelova A."/>
            <person name="Jetty R."/>
            <person name="Kudrna D."/>
            <person name="Golser W."/>
            <person name="Rivera L."/>
            <person name="Zhang J."/>
            <person name="Wing R."/>
        </authorList>
    </citation>
    <scope>NUCLEOTIDE SEQUENCE</scope>
</reference>
<sequence>MGGALWSASCEPPPPSPSPHGETEPNPTRMPVARYRWWFPESVPGTWIGSSQSRQNSALCGESETMGMGTGGGEGDPG</sequence>
<dbReference type="Proteomes" id="UP000032180">
    <property type="component" value="Chromosome 2"/>
</dbReference>
<evidence type="ECO:0000313" key="3">
    <source>
        <dbReference type="Proteomes" id="UP000032180"/>
    </source>
</evidence>
<feature type="region of interest" description="Disordered" evidence="1">
    <location>
        <begin position="1"/>
        <end position="28"/>
    </location>
</feature>